<reference evidence="10 11" key="2">
    <citation type="submission" date="2019-12" db="EMBL/GenBank/DDBJ databases">
        <title>Whole-genome sequencing of Allorhizobium vitis.</title>
        <authorList>
            <person name="Gan H.M."/>
            <person name="Szegedi E."/>
            <person name="Burr T."/>
            <person name="Savka M.A."/>
        </authorList>
    </citation>
    <scope>NUCLEOTIDE SEQUENCE [LARGE SCALE GENOMIC DNA]</scope>
    <source>
        <strain evidence="8 10">CG415</strain>
        <strain evidence="7 11">CG516</strain>
    </source>
</reference>
<dbReference type="Proteomes" id="UP000436911">
    <property type="component" value="Unassembled WGS sequence"/>
</dbReference>
<dbReference type="NCBIfam" id="NF047402">
    <property type="entry name" value="TransRegVisN"/>
    <property type="match status" value="1"/>
</dbReference>
<keyword evidence="2" id="KW-0238">DNA-binding</keyword>
<proteinExistence type="predicted"/>
<sequence>MSVELLEPGGYQGIRSQKTANRPEGPRLRDAMIRQLSSAASAGKLRVAMHILTDYAGASHYLLARYDLIQEHGLDFVVTADWPFDLARGVATELSAACSRATELEKCLGLLQAKFVLLPDDLELPLGASRQYCSVMFNVGRTRLALVMLLPDGFVISPDRLRDVGLLAAYCVSLSTGRSQKADRDFELTERELECLFWIAEGKTSDEIATILGISRNTINNYITSVMRKTATKTRSEAIAYAVRNNLV</sequence>
<dbReference type="AlphaFoldDB" id="A0A109CQ37"/>
<evidence type="ECO:0000256" key="2">
    <source>
        <dbReference type="ARBA" id="ARBA00023125"/>
    </source>
</evidence>
<feature type="domain" description="HTH luxR-type" evidence="5">
    <location>
        <begin position="181"/>
        <end position="246"/>
    </location>
</feature>
<dbReference type="PROSITE" id="PS00622">
    <property type="entry name" value="HTH_LUXR_1"/>
    <property type="match status" value="1"/>
</dbReference>
<evidence type="ECO:0000313" key="6">
    <source>
        <dbReference type="EMBL" id="KAA3529677.1"/>
    </source>
</evidence>
<dbReference type="InterPro" id="IPR000792">
    <property type="entry name" value="Tscrpt_reg_LuxR_C"/>
</dbReference>
<dbReference type="GeneID" id="60683778"/>
<evidence type="ECO:0000256" key="3">
    <source>
        <dbReference type="ARBA" id="ARBA00023163"/>
    </source>
</evidence>
<feature type="region of interest" description="Disordered" evidence="4">
    <location>
        <begin position="1"/>
        <end position="25"/>
    </location>
</feature>
<dbReference type="CDD" id="cd06170">
    <property type="entry name" value="LuxR_C_like"/>
    <property type="match status" value="1"/>
</dbReference>
<dbReference type="SMART" id="SM00421">
    <property type="entry name" value="HTH_LUXR"/>
    <property type="match status" value="1"/>
</dbReference>
<evidence type="ECO:0000313" key="9">
    <source>
        <dbReference type="Proteomes" id="UP000436911"/>
    </source>
</evidence>
<dbReference type="EMBL" id="WPHU01000007">
    <property type="protein sequence ID" value="MVA58052.1"/>
    <property type="molecule type" value="Genomic_DNA"/>
</dbReference>
<dbReference type="Pfam" id="PF00196">
    <property type="entry name" value="GerE"/>
    <property type="match status" value="1"/>
</dbReference>
<dbReference type="GO" id="GO:0003677">
    <property type="term" value="F:DNA binding"/>
    <property type="evidence" value="ECO:0007669"/>
    <property type="project" value="UniProtKB-KW"/>
</dbReference>
<dbReference type="SUPFAM" id="SSF46894">
    <property type="entry name" value="C-terminal effector domain of the bipartite response regulators"/>
    <property type="match status" value="1"/>
</dbReference>
<evidence type="ECO:0000313" key="8">
    <source>
        <dbReference type="EMBL" id="MVA58052.1"/>
    </source>
</evidence>
<evidence type="ECO:0000313" key="10">
    <source>
        <dbReference type="Proteomes" id="UP000440716"/>
    </source>
</evidence>
<dbReference type="PROSITE" id="PS50043">
    <property type="entry name" value="HTH_LUXR_2"/>
    <property type="match status" value="1"/>
</dbReference>
<dbReference type="RefSeq" id="WP_060718642.1">
    <property type="nucleotide sequence ID" value="NZ_AP023268.1"/>
</dbReference>
<dbReference type="EMBL" id="QUSG01000003">
    <property type="protein sequence ID" value="KAA3529677.1"/>
    <property type="molecule type" value="Genomic_DNA"/>
</dbReference>
<dbReference type="GO" id="GO:0006355">
    <property type="term" value="P:regulation of DNA-templated transcription"/>
    <property type="evidence" value="ECO:0007669"/>
    <property type="project" value="InterPro"/>
</dbReference>
<organism evidence="8 10">
    <name type="scientific">Agrobacterium vitis</name>
    <name type="common">Rhizobium vitis</name>
    <dbReference type="NCBI Taxonomy" id="373"/>
    <lineage>
        <taxon>Bacteria</taxon>
        <taxon>Pseudomonadati</taxon>
        <taxon>Pseudomonadota</taxon>
        <taxon>Alphaproteobacteria</taxon>
        <taxon>Hyphomicrobiales</taxon>
        <taxon>Rhizobiaceae</taxon>
        <taxon>Rhizobium/Agrobacterium group</taxon>
        <taxon>Agrobacterium</taxon>
    </lineage>
</organism>
<dbReference type="Gene3D" id="1.10.10.10">
    <property type="entry name" value="Winged helix-like DNA-binding domain superfamily/Winged helix DNA-binding domain"/>
    <property type="match status" value="1"/>
</dbReference>
<evidence type="ECO:0000256" key="4">
    <source>
        <dbReference type="SAM" id="MobiDB-lite"/>
    </source>
</evidence>
<dbReference type="Proteomes" id="UP000440716">
    <property type="component" value="Unassembled WGS sequence"/>
</dbReference>
<comment type="caution">
    <text evidence="8">The sequence shown here is derived from an EMBL/GenBank/DDBJ whole genome shotgun (WGS) entry which is preliminary data.</text>
</comment>
<dbReference type="PANTHER" id="PTHR44688:SF16">
    <property type="entry name" value="DNA-BINDING TRANSCRIPTIONAL ACTIVATOR DEVR_DOSR"/>
    <property type="match status" value="1"/>
</dbReference>
<reference evidence="6 9" key="1">
    <citation type="submission" date="2018-08" db="EMBL/GenBank/DDBJ databases">
        <title>Genome sequencing of Agrobacterium vitis strain ICMP 10754.</title>
        <authorList>
            <person name="Visnovsky S.B."/>
            <person name="Pitman A.R."/>
        </authorList>
    </citation>
    <scope>NUCLEOTIDE SEQUENCE [LARGE SCALE GENOMIC DNA]</scope>
    <source>
        <strain evidence="6 9">ICMP 10754</strain>
    </source>
</reference>
<dbReference type="InterPro" id="IPR016032">
    <property type="entry name" value="Sig_transdc_resp-reg_C-effctor"/>
</dbReference>
<dbReference type="EMBL" id="WPHR01000004">
    <property type="protein sequence ID" value="MUZ72624.1"/>
    <property type="molecule type" value="Genomic_DNA"/>
</dbReference>
<evidence type="ECO:0000313" key="7">
    <source>
        <dbReference type="EMBL" id="MUZ72624.1"/>
    </source>
</evidence>
<keyword evidence="3" id="KW-0804">Transcription</keyword>
<evidence type="ECO:0000313" key="11">
    <source>
        <dbReference type="Proteomes" id="UP000477951"/>
    </source>
</evidence>
<evidence type="ECO:0000256" key="1">
    <source>
        <dbReference type="ARBA" id="ARBA00023015"/>
    </source>
</evidence>
<accession>A0A109CQ37</accession>
<evidence type="ECO:0000259" key="5">
    <source>
        <dbReference type="PROSITE" id="PS50043"/>
    </source>
</evidence>
<dbReference type="Proteomes" id="UP000477951">
    <property type="component" value="Unassembled WGS sequence"/>
</dbReference>
<dbReference type="PANTHER" id="PTHR44688">
    <property type="entry name" value="DNA-BINDING TRANSCRIPTIONAL ACTIVATOR DEVR_DOSR"/>
    <property type="match status" value="1"/>
</dbReference>
<protein>
    <submittedName>
        <fullName evidence="8">Helix-turn-helix transcriptional regulator</fullName>
    </submittedName>
</protein>
<dbReference type="PRINTS" id="PR00038">
    <property type="entry name" value="HTHLUXR"/>
</dbReference>
<name>A0A109CQ37_AGRVI</name>
<keyword evidence="1" id="KW-0805">Transcription regulation</keyword>
<dbReference type="InterPro" id="IPR036388">
    <property type="entry name" value="WH-like_DNA-bd_sf"/>
</dbReference>
<dbReference type="OrthoDB" id="3679796at2"/>
<gene>
    <name evidence="6" type="ORF">DXT89_08155</name>
    <name evidence="8" type="ORF">GOZ88_18255</name>
    <name evidence="7" type="ORF">GOZ90_08005</name>
</gene>